<comment type="caution">
    <text evidence="2">The sequence shown here is derived from an EMBL/GenBank/DDBJ whole genome shotgun (WGS) entry which is preliminary data.</text>
</comment>
<sequence length="163" mass="18914">MKGSKTFVVSSSSSEEQPSLEESKISTSRQKRYSTDKKEIHVTRDFNCYKALHFMTSTDESKLIRELPQTPIKANTVYVVDTYNSTNAWWLDDERFVFVEVKTSYLPGKSKDRILKALVFKLRDLGKKVDFQKTVYGDLMPDDDKSNNLNKWKLKRAVIHYSG</sequence>
<gene>
    <name evidence="2" type="ORF">AFUS01_LOCUS37827</name>
</gene>
<name>A0A8J2LRM4_9HEXA</name>
<evidence type="ECO:0000313" key="3">
    <source>
        <dbReference type="Proteomes" id="UP000708208"/>
    </source>
</evidence>
<keyword evidence="3" id="KW-1185">Reference proteome</keyword>
<feature type="region of interest" description="Disordered" evidence="1">
    <location>
        <begin position="1"/>
        <end position="31"/>
    </location>
</feature>
<reference evidence="2" key="1">
    <citation type="submission" date="2021-06" db="EMBL/GenBank/DDBJ databases">
        <authorList>
            <person name="Hodson N. C."/>
            <person name="Mongue J. A."/>
            <person name="Jaron S. K."/>
        </authorList>
    </citation>
    <scope>NUCLEOTIDE SEQUENCE</scope>
</reference>
<dbReference type="EMBL" id="CAJVCH010545156">
    <property type="protein sequence ID" value="CAG7827869.1"/>
    <property type="molecule type" value="Genomic_DNA"/>
</dbReference>
<evidence type="ECO:0000256" key="1">
    <source>
        <dbReference type="SAM" id="MobiDB-lite"/>
    </source>
</evidence>
<protein>
    <submittedName>
        <fullName evidence="2">Uncharacterized protein</fullName>
    </submittedName>
</protein>
<evidence type="ECO:0000313" key="2">
    <source>
        <dbReference type="EMBL" id="CAG7827869.1"/>
    </source>
</evidence>
<proteinExistence type="predicted"/>
<organism evidence="2 3">
    <name type="scientific">Allacma fusca</name>
    <dbReference type="NCBI Taxonomy" id="39272"/>
    <lineage>
        <taxon>Eukaryota</taxon>
        <taxon>Metazoa</taxon>
        <taxon>Ecdysozoa</taxon>
        <taxon>Arthropoda</taxon>
        <taxon>Hexapoda</taxon>
        <taxon>Collembola</taxon>
        <taxon>Symphypleona</taxon>
        <taxon>Sminthuridae</taxon>
        <taxon>Allacma</taxon>
    </lineage>
</organism>
<dbReference type="Proteomes" id="UP000708208">
    <property type="component" value="Unassembled WGS sequence"/>
</dbReference>
<dbReference type="AlphaFoldDB" id="A0A8J2LRM4"/>
<accession>A0A8J2LRM4</accession>